<protein>
    <submittedName>
        <fullName evidence="1">Uncharacterized protein</fullName>
    </submittedName>
</protein>
<sequence length="144" mass="15767">MIFLAIVSNTKTVPAGSELGKLRLITYTQFDFQDRSPGAGSTRSIMSHGEDHLTHRQTRNDACIPVLMSHLTSAAKRCAGGIQASAASPVWTKSFRLAPQEEIERLKPGSHCPGPELIYHLQTKNAPTKKLSFIVTRGKLKEAI</sequence>
<dbReference type="Proteomes" id="UP001208074">
    <property type="component" value="Unassembled WGS sequence"/>
</dbReference>
<dbReference type="AlphaFoldDB" id="A0AAW5VJZ1"/>
<gene>
    <name evidence="1" type="ORF">OSH02_04060</name>
</gene>
<evidence type="ECO:0000313" key="1">
    <source>
        <dbReference type="EMBL" id="MCX5564524.1"/>
    </source>
</evidence>
<comment type="caution">
    <text evidence="1">The sequence shown here is derived from an EMBL/GenBank/DDBJ whole genome shotgun (WGS) entry which is preliminary data.</text>
</comment>
<proteinExistence type="predicted"/>
<name>A0AAW5VJZ1_9BURK</name>
<accession>A0AAW5VJZ1</accession>
<reference evidence="1" key="1">
    <citation type="submission" date="2022-11" db="EMBL/GenBank/DDBJ databases">
        <title>Biodiversity and phylogenetic relationships of bacteria.</title>
        <authorList>
            <person name="Machado R.A.R."/>
            <person name="Bhat A."/>
            <person name="Loulou A."/>
            <person name="Kallel S."/>
        </authorList>
    </citation>
    <scope>NUCLEOTIDE SEQUENCE</scope>
    <source>
        <strain evidence="1">DSM 16503</strain>
    </source>
</reference>
<organism evidence="1 2">
    <name type="scientific">Alcaligenes phenolicus</name>
    <dbReference type="NCBI Taxonomy" id="232846"/>
    <lineage>
        <taxon>Bacteria</taxon>
        <taxon>Pseudomonadati</taxon>
        <taxon>Pseudomonadota</taxon>
        <taxon>Betaproteobacteria</taxon>
        <taxon>Burkholderiales</taxon>
        <taxon>Alcaligenaceae</taxon>
        <taxon>Alcaligenes</taxon>
    </lineage>
</organism>
<dbReference type="RefSeq" id="WP_257722758.1">
    <property type="nucleotide sequence ID" value="NZ_DAMBOE010000001.1"/>
</dbReference>
<dbReference type="EMBL" id="JAPKNB010000002">
    <property type="protein sequence ID" value="MCX5564524.1"/>
    <property type="molecule type" value="Genomic_DNA"/>
</dbReference>
<evidence type="ECO:0000313" key="2">
    <source>
        <dbReference type="Proteomes" id="UP001208074"/>
    </source>
</evidence>
<dbReference type="GeneID" id="94038046"/>